<dbReference type="RefSeq" id="WP_227064212.1">
    <property type="nucleotide sequence ID" value="NZ_JAJEPV010000046.1"/>
</dbReference>
<evidence type="ECO:0000313" key="1">
    <source>
        <dbReference type="EMBL" id="MCC2120833.1"/>
    </source>
</evidence>
<organism evidence="1 2">
    <name type="scientific">Waltera acetigignens</name>
    <dbReference type="NCBI Taxonomy" id="2981769"/>
    <lineage>
        <taxon>Bacteria</taxon>
        <taxon>Bacillati</taxon>
        <taxon>Bacillota</taxon>
        <taxon>Clostridia</taxon>
        <taxon>Lachnospirales</taxon>
        <taxon>Lachnospiraceae</taxon>
        <taxon>Waltera</taxon>
    </lineage>
</organism>
<reference evidence="1 2" key="1">
    <citation type="submission" date="2021-10" db="EMBL/GenBank/DDBJ databases">
        <title>Anaerobic single-cell dispensing facilitates the cultivation of human gut bacteria.</title>
        <authorList>
            <person name="Afrizal A."/>
        </authorList>
    </citation>
    <scope>NUCLEOTIDE SEQUENCE [LARGE SCALE GENOMIC DNA]</scope>
    <source>
        <strain evidence="1 2">CLA-AA-H273</strain>
    </source>
</reference>
<keyword evidence="2" id="KW-1185">Reference proteome</keyword>
<protein>
    <submittedName>
        <fullName evidence="1">Uncharacterized protein</fullName>
    </submittedName>
</protein>
<comment type="caution">
    <text evidence="1">The sequence shown here is derived from an EMBL/GenBank/DDBJ whole genome shotgun (WGS) entry which is preliminary data.</text>
</comment>
<evidence type="ECO:0000313" key="2">
    <source>
        <dbReference type="Proteomes" id="UP001197795"/>
    </source>
</evidence>
<gene>
    <name evidence="1" type="ORF">LKD75_14755</name>
</gene>
<dbReference type="AlphaFoldDB" id="A0AAE3A499"/>
<accession>A0AAE3A499</accession>
<dbReference type="EMBL" id="JAJEPV010000046">
    <property type="protein sequence ID" value="MCC2120833.1"/>
    <property type="molecule type" value="Genomic_DNA"/>
</dbReference>
<proteinExistence type="predicted"/>
<sequence length="288" mass="32604">MEKAKVTMRNWKPYVYDGEYNLSGTADVHPRLGRNVYVATTSTLVKASLEEDVLIYETRNTVYHCPLKYMMVSPYGNVVQKYREELARLDTSENALDRIIAAAAKMSLGEPEDTADEMVRKIRALQETGQQEIAQMEEQEKQRLLEIAGKYEDCVYIEVSSVHSGSKLVYHLGDAVGIVNPGVHIGMFQDSVLYMKYATEEDPCALDFRYFPRGFGDVMETYSWSDNIKQAVIKNQKGHSLIFNHEEIAPGETKVFTPDTHKQGLFSPDCYNGKSLLTVGEEDGEKED</sequence>
<dbReference type="Proteomes" id="UP001197795">
    <property type="component" value="Unassembled WGS sequence"/>
</dbReference>
<name>A0AAE3A499_9FIRM</name>